<sequence length="516" mass="58412">MERKTDKGTDVVFKFLKKLGYNLCVSLHAIVLFILFPIFLLLFLPMWLTRQSVKLLAKVIRPDLCEMVTCGTSTCANANGTEDNPRMVTLVELLFRDQLDFEQVVREFNSRAVEKVDNEGSMVYPKLKQRLTSWLGIWFWTKDDTFDIKKHITCSTLNKDFVTEQDLRLVEEQLLSKPFTKRASPWEMLVVPNTRLSPDSSHRHHSCPDFSPAFLTTTIIFRISHILADGYSVKKLLEAVSTGKACPKLKINYPSKSLFQKFVFPFKFYFTMAEVQILSMMNFPFKTRDVEKSKVDSLQSSDVIPIETIRGIKERYGVSFTSVLISIATGTFRKLAIKNGTELTEWMPCAIPLPKPGHPDGLTNHFTLAVMPLPIGIENPVQRLRICHRELLNLRSSAYPASAACFMTVFGSFFNKVGEIIGINTFSAVNISYLPSGLENISFLGVDIIGQTFCMRVQKGSIGAVIAISSYKDRIQMHATVDTNVVPKEIMTDFETIIKQEVAGLKELNGHNYRDV</sequence>
<dbReference type="PANTHER" id="PTHR31650:SF1">
    <property type="entry name" value="WAX ESTER SYNTHASE_DIACYLGLYCEROL ACYLTRANSFERASE 4-RELATED"/>
    <property type="match status" value="1"/>
</dbReference>
<evidence type="ECO:0000259" key="2">
    <source>
        <dbReference type="Pfam" id="PF06974"/>
    </source>
</evidence>
<evidence type="ECO:0000313" key="4">
    <source>
        <dbReference type="Proteomes" id="UP000198287"/>
    </source>
</evidence>
<organism evidence="3 4">
    <name type="scientific">Folsomia candida</name>
    <name type="common">Springtail</name>
    <dbReference type="NCBI Taxonomy" id="158441"/>
    <lineage>
        <taxon>Eukaryota</taxon>
        <taxon>Metazoa</taxon>
        <taxon>Ecdysozoa</taxon>
        <taxon>Arthropoda</taxon>
        <taxon>Hexapoda</taxon>
        <taxon>Collembola</taxon>
        <taxon>Entomobryomorpha</taxon>
        <taxon>Isotomoidea</taxon>
        <taxon>Isotomidae</taxon>
        <taxon>Proisotominae</taxon>
        <taxon>Folsomia</taxon>
    </lineage>
</organism>
<keyword evidence="3" id="KW-0808">Transferase</keyword>
<dbReference type="InterPro" id="IPR045034">
    <property type="entry name" value="O-acyltransferase_WSD1-like"/>
</dbReference>
<keyword evidence="1" id="KW-0812">Transmembrane</keyword>
<feature type="domain" description="O-acyltransferase WSD1 C-terminal" evidence="2">
    <location>
        <begin position="364"/>
        <end position="496"/>
    </location>
</feature>
<dbReference type="EMBL" id="LNIX01000025">
    <property type="protein sequence ID" value="OXA42623.1"/>
    <property type="molecule type" value="Genomic_DNA"/>
</dbReference>
<dbReference type="OrthoDB" id="619536at2759"/>
<keyword evidence="1" id="KW-1133">Transmembrane helix</keyword>
<dbReference type="PANTHER" id="PTHR31650">
    <property type="entry name" value="O-ACYLTRANSFERASE (WSD1-LIKE) FAMILY PROTEIN"/>
    <property type="match status" value="1"/>
</dbReference>
<proteinExistence type="predicted"/>
<dbReference type="InterPro" id="IPR009721">
    <property type="entry name" value="O-acyltransferase_WSD1_C"/>
</dbReference>
<feature type="transmembrane region" description="Helical" evidence="1">
    <location>
        <begin position="21"/>
        <end position="48"/>
    </location>
</feature>
<dbReference type="GO" id="GO:0005886">
    <property type="term" value="C:plasma membrane"/>
    <property type="evidence" value="ECO:0007669"/>
    <property type="project" value="TreeGrafter"/>
</dbReference>
<keyword evidence="4" id="KW-1185">Reference proteome</keyword>
<evidence type="ECO:0000256" key="1">
    <source>
        <dbReference type="SAM" id="Phobius"/>
    </source>
</evidence>
<dbReference type="Pfam" id="PF06974">
    <property type="entry name" value="WS_DGAT_C"/>
    <property type="match status" value="1"/>
</dbReference>
<dbReference type="Proteomes" id="UP000198287">
    <property type="component" value="Unassembled WGS sequence"/>
</dbReference>
<dbReference type="AlphaFoldDB" id="A0A226DBS1"/>
<reference evidence="3 4" key="1">
    <citation type="submission" date="2015-12" db="EMBL/GenBank/DDBJ databases">
        <title>The genome of Folsomia candida.</title>
        <authorList>
            <person name="Faddeeva A."/>
            <person name="Derks M.F."/>
            <person name="Anvar Y."/>
            <person name="Smit S."/>
            <person name="Van Straalen N."/>
            <person name="Roelofs D."/>
        </authorList>
    </citation>
    <scope>NUCLEOTIDE SEQUENCE [LARGE SCALE GENOMIC DNA]</scope>
    <source>
        <strain evidence="3 4">VU population</strain>
        <tissue evidence="3">Whole body</tissue>
    </source>
</reference>
<keyword evidence="3" id="KW-0012">Acyltransferase</keyword>
<evidence type="ECO:0000313" key="3">
    <source>
        <dbReference type="EMBL" id="OXA42623.1"/>
    </source>
</evidence>
<dbReference type="GO" id="GO:0008374">
    <property type="term" value="F:O-acyltransferase activity"/>
    <property type="evidence" value="ECO:0007669"/>
    <property type="project" value="InterPro"/>
</dbReference>
<dbReference type="OMA" id="LRICHRE"/>
<accession>A0A226DBS1</accession>
<gene>
    <name evidence="3" type="ORF">Fcan01_22521</name>
</gene>
<comment type="caution">
    <text evidence="3">The sequence shown here is derived from an EMBL/GenBank/DDBJ whole genome shotgun (WGS) entry which is preliminary data.</text>
</comment>
<dbReference type="GO" id="GO:0019432">
    <property type="term" value="P:triglyceride biosynthetic process"/>
    <property type="evidence" value="ECO:0007669"/>
    <property type="project" value="TreeGrafter"/>
</dbReference>
<protein>
    <submittedName>
        <fullName evidence="3">Putative diacylglycerol O-acyltransferase tgs1</fullName>
    </submittedName>
</protein>
<keyword evidence="1" id="KW-0472">Membrane</keyword>
<name>A0A226DBS1_FOLCA</name>